<feature type="non-terminal residue" evidence="2">
    <location>
        <position position="257"/>
    </location>
</feature>
<dbReference type="Pfam" id="PF13517">
    <property type="entry name" value="FG-GAP_3"/>
    <property type="match status" value="1"/>
</dbReference>
<dbReference type="InterPro" id="IPR013517">
    <property type="entry name" value="FG-GAP"/>
</dbReference>
<evidence type="ECO:0000313" key="2">
    <source>
        <dbReference type="EMBL" id="SVC98424.1"/>
    </source>
</evidence>
<protein>
    <recommendedName>
        <fullName evidence="3">ASPIC/UnbV domain-containing protein</fullName>
    </recommendedName>
</protein>
<proteinExistence type="predicted"/>
<dbReference type="PANTHER" id="PTHR16026">
    <property type="entry name" value="CARTILAGE ACIDIC PROTEIN 1"/>
    <property type="match status" value="1"/>
</dbReference>
<gene>
    <name evidence="2" type="ORF">METZ01_LOCUS351278</name>
</gene>
<evidence type="ECO:0008006" key="3">
    <source>
        <dbReference type="Google" id="ProtNLM"/>
    </source>
</evidence>
<dbReference type="InterPro" id="IPR027039">
    <property type="entry name" value="Crtac1"/>
</dbReference>
<evidence type="ECO:0000256" key="1">
    <source>
        <dbReference type="ARBA" id="ARBA00022729"/>
    </source>
</evidence>
<dbReference type="Gene3D" id="2.130.10.130">
    <property type="entry name" value="Integrin alpha, N-terminal"/>
    <property type="match status" value="1"/>
</dbReference>
<sequence>MNLLPCNNYRLGNFVGLALCVLCLGFQITGAPADSSANNSRMGYSSSELNIQIRRTSNTFHRMPPDKTGVKFLNQVDEWEASQNRVLYNGAGIAVGDYDRDGWPDIFLCAIDGNSVLYKNNGNWTFADATSSSGLKELGHRHRGAVFADLNGDDWLDLLVGTVDRGIRTFINQRGVFQEMSQASGLAGVYAPMTMALADVDSNGTLDLYVTNNRPSDIRDEGSITLRRVGGKLVIPAQYRKRLVVSGGIVKEYGEAD</sequence>
<dbReference type="InterPro" id="IPR028994">
    <property type="entry name" value="Integrin_alpha_N"/>
</dbReference>
<organism evidence="2">
    <name type="scientific">marine metagenome</name>
    <dbReference type="NCBI Taxonomy" id="408172"/>
    <lineage>
        <taxon>unclassified sequences</taxon>
        <taxon>metagenomes</taxon>
        <taxon>ecological metagenomes</taxon>
    </lineage>
</organism>
<reference evidence="2" key="1">
    <citation type="submission" date="2018-05" db="EMBL/GenBank/DDBJ databases">
        <authorList>
            <person name="Lanie J.A."/>
            <person name="Ng W.-L."/>
            <person name="Kazmierczak K.M."/>
            <person name="Andrzejewski T.M."/>
            <person name="Davidsen T.M."/>
            <person name="Wayne K.J."/>
            <person name="Tettelin H."/>
            <person name="Glass J.I."/>
            <person name="Rusch D."/>
            <person name="Podicherti R."/>
            <person name="Tsui H.-C.T."/>
            <person name="Winkler M.E."/>
        </authorList>
    </citation>
    <scope>NUCLEOTIDE SEQUENCE</scope>
</reference>
<dbReference type="SUPFAM" id="SSF69318">
    <property type="entry name" value="Integrin alpha N-terminal domain"/>
    <property type="match status" value="1"/>
</dbReference>
<dbReference type="EMBL" id="UINC01122548">
    <property type="protein sequence ID" value="SVC98424.1"/>
    <property type="molecule type" value="Genomic_DNA"/>
</dbReference>
<keyword evidence="1" id="KW-0732">Signal</keyword>
<name>A0A382RL53_9ZZZZ</name>
<dbReference type="PANTHER" id="PTHR16026:SF0">
    <property type="entry name" value="CARTILAGE ACIDIC PROTEIN 1"/>
    <property type="match status" value="1"/>
</dbReference>
<dbReference type="AlphaFoldDB" id="A0A382RL53"/>
<accession>A0A382RL53</accession>